<reference evidence="3 5" key="2">
    <citation type="submission" date="2020-08" db="EMBL/GenBank/DDBJ databases">
        <title>Genomic Encyclopedia of Type Strains, Phase IV (KMG-IV): sequencing the most valuable type-strain genomes for metagenomic binning, comparative biology and taxonomic classification.</title>
        <authorList>
            <person name="Goeker M."/>
        </authorList>
    </citation>
    <scope>NUCLEOTIDE SEQUENCE [LARGE SCALE GENOMIC DNA]</scope>
    <source>
        <strain evidence="3 5">DSM 10368</strain>
    </source>
</reference>
<keyword evidence="2" id="KW-0614">Plasmid</keyword>
<evidence type="ECO:0000313" key="5">
    <source>
        <dbReference type="Proteomes" id="UP000577697"/>
    </source>
</evidence>
<geneLocation type="plasmid" evidence="2 4">
    <name>pAA03</name>
</geneLocation>
<proteinExistence type="predicted"/>
<feature type="domain" description="DUF7007" evidence="1">
    <location>
        <begin position="106"/>
        <end position="220"/>
    </location>
</feature>
<evidence type="ECO:0000259" key="1">
    <source>
        <dbReference type="Pfam" id="PF22653"/>
    </source>
</evidence>
<gene>
    <name evidence="2" type="ORF">AA2016_6493</name>
    <name evidence="3" type="ORF">FHS67_005207</name>
</gene>
<dbReference type="KEGG" id="aak:AA2016_6493"/>
<evidence type="ECO:0000313" key="3">
    <source>
        <dbReference type="EMBL" id="MBB3708865.1"/>
    </source>
</evidence>
<dbReference type="EMBL" id="JACICB010000023">
    <property type="protein sequence ID" value="MBB3708865.1"/>
    <property type="molecule type" value="Genomic_DNA"/>
</dbReference>
<dbReference type="RefSeq" id="WP_067969907.1">
    <property type="nucleotide sequence ID" value="NZ_CP015008.1"/>
</dbReference>
<sequence length="294" mass="32794">MNAILQTAPADDTSPGFPGVMFGRSREGFPVALVGDNAFAMVPGKDSRHYLATGWRIARSLDEWARSDFYGHSGELADEAAFRARVEENALHQQQRAALDRREISSRAHTPWGTSQGATVHAVGVVFHSTASHGGFHLSPERNAKVHPLLRAGAAWYEEDCHWAAVAHAFPEFFTDSERASADSTIRNWYPEAWEAIHCKVMEPGQSSTEDEREFYKRHADDWIVVSAIRSDQELGFTEVVATMGGDRAGTHGTRRYLVPAEEYGTSGGRFGFIIDENRHRRYDGPSSFIGWQR</sequence>
<dbReference type="Proteomes" id="UP000577697">
    <property type="component" value="Unassembled WGS sequence"/>
</dbReference>
<accession>A0AAC8YVR7</accession>
<dbReference type="InterPro" id="IPR054276">
    <property type="entry name" value="DUF7007"/>
</dbReference>
<dbReference type="AlphaFoldDB" id="A0AAC8YVR7"/>
<reference evidence="2 4" key="1">
    <citation type="submission" date="2016-03" db="EMBL/GenBank/DDBJ databases">
        <title>Complete genome of Aminobacter aminovorans KCTC 2477.</title>
        <authorList>
            <person name="Kim K.M."/>
        </authorList>
    </citation>
    <scope>NUCLEOTIDE SEQUENCE [LARGE SCALE GENOMIC DNA]</scope>
    <source>
        <strain evidence="2 4">KCTC 2477</strain>
        <plasmid evidence="2 4">pAA03</plasmid>
    </source>
</reference>
<evidence type="ECO:0000313" key="4">
    <source>
        <dbReference type="Proteomes" id="UP000075755"/>
    </source>
</evidence>
<protein>
    <recommendedName>
        <fullName evidence="1">DUF7007 domain-containing protein</fullName>
    </recommendedName>
</protein>
<dbReference type="Proteomes" id="UP000075755">
    <property type="component" value="Plasmid pAA03"/>
</dbReference>
<name>A0AAC8YVR7_AMIAI</name>
<keyword evidence="5" id="KW-1185">Reference proteome</keyword>
<dbReference type="EMBL" id="CP015008">
    <property type="protein sequence ID" value="AMS45387.1"/>
    <property type="molecule type" value="Genomic_DNA"/>
</dbReference>
<dbReference type="Pfam" id="PF22653">
    <property type="entry name" value="DUF7007"/>
    <property type="match status" value="1"/>
</dbReference>
<evidence type="ECO:0000313" key="2">
    <source>
        <dbReference type="EMBL" id="AMS45387.1"/>
    </source>
</evidence>
<organism evidence="2 4">
    <name type="scientific">Aminobacter aminovorans</name>
    <name type="common">Chelatobacter heintzii</name>
    <dbReference type="NCBI Taxonomy" id="83263"/>
    <lineage>
        <taxon>Bacteria</taxon>
        <taxon>Pseudomonadati</taxon>
        <taxon>Pseudomonadota</taxon>
        <taxon>Alphaproteobacteria</taxon>
        <taxon>Hyphomicrobiales</taxon>
        <taxon>Phyllobacteriaceae</taxon>
        <taxon>Aminobacter</taxon>
    </lineage>
</organism>